<feature type="domain" description="DUF5979" evidence="2">
    <location>
        <begin position="394"/>
        <end position="517"/>
    </location>
</feature>
<evidence type="ECO:0000313" key="3">
    <source>
        <dbReference type="EMBL" id="WCZ33091.1"/>
    </source>
</evidence>
<evidence type="ECO:0000313" key="4">
    <source>
        <dbReference type="Proteomes" id="UP001220064"/>
    </source>
</evidence>
<dbReference type="RefSeq" id="WP_022863740.1">
    <property type="nucleotide sequence ID" value="NZ_ATVG01000016.1"/>
</dbReference>
<reference evidence="3 4" key="1">
    <citation type="submission" date="2020-10" db="EMBL/GenBank/DDBJ databases">
        <title>Complete genome sequence of Corynebacterium massiliense DSM 45435, type strain of Corynebacterium massiliense.</title>
        <authorList>
            <person name="Busche T."/>
            <person name="Kalinowski J."/>
            <person name="Ruckert C."/>
        </authorList>
    </citation>
    <scope>NUCLEOTIDE SEQUENCE [LARGE SCALE GENOMIC DNA]</scope>
    <source>
        <strain evidence="3 4">DSM 45435</strain>
    </source>
</reference>
<accession>A0ABY7U8V9</accession>
<proteinExistence type="predicted"/>
<sequence length="1371" mass="149757">MKRTSPAPPATEFNYKAFQRSGSDEKEIPVNKAGYSGVVRPLDNTGKPTDVLGFRSEPNGLANNRVFDRYKPTWRCTLTDSQDKQEAFTITEGNVPDKFTLKNDKEKGTSEVTRAVRDNRIINCSVEWTPKFSPATVQLSKTVDGTAQDFTSVLRRKFDIKYTCQSDDAYKQAYPDNPLEGTVELQKGEARTLNSFPAGANCTFSESFPEGDPAVRPGKSLDLTWSTGEKSGNSRNAEQKTTVKLGETVNLRANNQYNFRAGSVTINKQLLGDAAPELGDPKTYRFRVRCEGTPFTVEKDLVIRNNGGNRTGSVTVDGLPVARDCYLRPLTGLSQEESRTIQFDGRDVNFNGQHVDAESNGEYKFRLDDYQEGATPTKGTLDLKTTYNYKVRDVTVVKDITGDGAGSSDLEGKTFPAAYRCTWKNGGSKEGKLELQPNASEPAKIEGVPVDADCLVWEENSPELENVRLQGTEVSASSVSDNGKTLKNDEAKKTPILKVSPSTDAGQNRVIVRNTYARRIGSVDLHKIVDSNLSVPVPENYTFNFTCGTRTVVRGDGTSVPVELKGTVQVNGGQTQGLVADVADPELAELVNDRNGKLGVPYGNKCSFEEKQPDFPSGVIWNSDAEESVVTVSQDTTTNDITNKYTAAGKGLTITQRNAGVPQLSEPVEYSLRCTLDGEDVDLGEYSTIKMDSSQGDSNVEIPADVLPEGTECQLREKSAINKTRKGDKGQDFPVQRDSTSRIANTSSPAEDGKYDESVPVDIDFSIGDTTTLSITHTYKFVTSSVTANKVVEFDPATQQYISDTRKDTKNHRKFPVTLQCTAPIGGARFSTTGDVVAAEDAKATVSLDGVPAGSTCVASEGQTNTAEGITLTQQTSAGGGPRQDGAAEFTVGAESTPVTFYNSYSRQMDKLLVKKSAHLPGDIRGQMGDRLNDNLYEHNFNVVCKDPETDDKEQLSNGTFVIKGEGENTVEIPVGADCQITGDHFGSLKLNDGEDEAYVRPEHVEWVVDSNDGDRHQDRDLVDGVTESQMFRTVSTPEGQTTPANQAVLHNYYEYERSNVRMDKDVVVSDADWNMLDDDFAMDFTMQCKGVGYQTSTIGQGDKTLPTRLTKKDFKVVGEENGKKILRYNSDDASVPAGALCTFTEAGMDNLPDSLKHSVDEQTVRERAPEPDVKEAQPLKFVNRFDRKTAPVRLAVLQDGYFKDLEPGYKASFVCKPSKGGASEVRVERELGAQDIIDGGSVANPSAPNGGVTVDLPVGYDCELDLDGSPALGARNVVENIDGNRQPVVQFNHWADNKADQNDLSSLAKTDRSELKGTKKNYKHSFTVPDNLAKKDAEEFVVGAEVFSPRAVRGQLWRQRHVQVHGAVLC</sequence>
<organism evidence="3 4">
    <name type="scientific">Corynebacterium massiliense DSM 45435</name>
    <dbReference type="NCBI Taxonomy" id="1121364"/>
    <lineage>
        <taxon>Bacteria</taxon>
        <taxon>Bacillati</taxon>
        <taxon>Actinomycetota</taxon>
        <taxon>Actinomycetes</taxon>
        <taxon>Mycobacteriales</taxon>
        <taxon>Corynebacteriaceae</taxon>
        <taxon>Corynebacterium</taxon>
    </lineage>
</organism>
<gene>
    <name evidence="3" type="ORF">CMASS_08330</name>
</gene>
<feature type="domain" description="DUF5979" evidence="2">
    <location>
        <begin position="525"/>
        <end position="646"/>
    </location>
</feature>
<dbReference type="Pfam" id="PF19407">
    <property type="entry name" value="DUF5979"/>
    <property type="match status" value="5"/>
</dbReference>
<feature type="compositionally biased region" description="Basic and acidic residues" evidence="1">
    <location>
        <begin position="719"/>
        <end position="731"/>
    </location>
</feature>
<feature type="domain" description="DUF5979" evidence="2">
    <location>
        <begin position="809"/>
        <end position="905"/>
    </location>
</feature>
<name>A0ABY7U8V9_9CORY</name>
<dbReference type="InterPro" id="IPR046022">
    <property type="entry name" value="DUF5979"/>
</dbReference>
<dbReference type="Proteomes" id="UP001220064">
    <property type="component" value="Chromosome"/>
</dbReference>
<feature type="domain" description="DUF5979" evidence="2">
    <location>
        <begin position="137"/>
        <end position="257"/>
    </location>
</feature>
<keyword evidence="4" id="KW-1185">Reference proteome</keyword>
<dbReference type="EMBL" id="CP063189">
    <property type="protein sequence ID" value="WCZ33091.1"/>
    <property type="molecule type" value="Genomic_DNA"/>
</dbReference>
<feature type="region of interest" description="Disordered" evidence="1">
    <location>
        <begin position="1"/>
        <end position="28"/>
    </location>
</feature>
<feature type="domain" description="DUF5979" evidence="2">
    <location>
        <begin position="264"/>
        <end position="332"/>
    </location>
</feature>
<feature type="region of interest" description="Disordered" evidence="1">
    <location>
        <begin position="719"/>
        <end position="757"/>
    </location>
</feature>
<evidence type="ECO:0000256" key="1">
    <source>
        <dbReference type="SAM" id="MobiDB-lite"/>
    </source>
</evidence>
<evidence type="ECO:0000259" key="2">
    <source>
        <dbReference type="Pfam" id="PF19407"/>
    </source>
</evidence>
<protein>
    <recommendedName>
        <fullName evidence="2">DUF5979 domain-containing protein</fullName>
    </recommendedName>
</protein>
<feature type="compositionally biased region" description="Polar residues" evidence="1">
    <location>
        <begin position="737"/>
        <end position="749"/>
    </location>
</feature>